<dbReference type="PRINTS" id="PR00633">
    <property type="entry name" value="RCCNDNSATION"/>
</dbReference>
<dbReference type="EMBL" id="JAEPRD010000085">
    <property type="protein sequence ID" value="KAG2200297.1"/>
    <property type="molecule type" value="Genomic_DNA"/>
</dbReference>
<comment type="caution">
    <text evidence="4">The sequence shown here is derived from an EMBL/GenBank/DDBJ whole genome shotgun (WGS) entry which is preliminary data.</text>
</comment>
<evidence type="ECO:0000256" key="3">
    <source>
        <dbReference type="PROSITE-ProRule" id="PRU00235"/>
    </source>
</evidence>
<gene>
    <name evidence="4" type="ORF">INT47_000290</name>
</gene>
<organism evidence="4 5">
    <name type="scientific">Mucor saturninus</name>
    <dbReference type="NCBI Taxonomy" id="64648"/>
    <lineage>
        <taxon>Eukaryota</taxon>
        <taxon>Fungi</taxon>
        <taxon>Fungi incertae sedis</taxon>
        <taxon>Mucoromycota</taxon>
        <taxon>Mucoromycotina</taxon>
        <taxon>Mucoromycetes</taxon>
        <taxon>Mucorales</taxon>
        <taxon>Mucorineae</taxon>
        <taxon>Mucoraceae</taxon>
        <taxon>Mucor</taxon>
    </lineage>
</organism>
<keyword evidence="5" id="KW-1185">Reference proteome</keyword>
<dbReference type="Pfam" id="PF00415">
    <property type="entry name" value="RCC1"/>
    <property type="match status" value="1"/>
</dbReference>
<dbReference type="SUPFAM" id="SSF48403">
    <property type="entry name" value="Ankyrin repeat"/>
    <property type="match status" value="1"/>
</dbReference>
<dbReference type="PANTHER" id="PTHR22872:SF2">
    <property type="entry name" value="INHIBITOR OF BRUTON TYROSINE KINASE"/>
    <property type="match status" value="1"/>
</dbReference>
<dbReference type="InterPro" id="IPR036770">
    <property type="entry name" value="Ankyrin_rpt-contain_sf"/>
</dbReference>
<dbReference type="InterPro" id="IPR009091">
    <property type="entry name" value="RCC1/BLIP-II"/>
</dbReference>
<dbReference type="SMART" id="SM00248">
    <property type="entry name" value="ANK"/>
    <property type="match status" value="2"/>
</dbReference>
<sequence>MTSIFRVVRDNDIQLLNDLIKTKDSKRYKPIDLNKRSVYGRTALHCAVTWNRVEIAQALISCPIVNVNICDRENGWTALHRAMYMGNIEIARMLLAREDINPSIKDSEGLDAFELFNTTLSDTFPKHQVQYKKIDTEFSMHELDETYMIQQQQVEHIGKGGTDLYTWGHNTNYVLGHADSENRVKPERVHLTLASQRSNCIMTRPNCVIESIVMSKYHMAVLTNEPQQNLLVCGFGSGGRLGTGKETQFTPVPVQWPERIISVAVGRDHTVAITASGNVITFGQNNHGQLGNY</sequence>
<proteinExistence type="predicted"/>
<dbReference type="PROSITE" id="PS50088">
    <property type="entry name" value="ANK_REPEAT"/>
    <property type="match status" value="1"/>
</dbReference>
<accession>A0A8H7QX04</accession>
<dbReference type="Pfam" id="PF12796">
    <property type="entry name" value="Ank_2"/>
    <property type="match status" value="1"/>
</dbReference>
<reference evidence="4" key="1">
    <citation type="submission" date="2020-12" db="EMBL/GenBank/DDBJ databases">
        <title>Metabolic potential, ecology and presence of endohyphal bacteria is reflected in genomic diversity of Mucoromycotina.</title>
        <authorList>
            <person name="Muszewska A."/>
            <person name="Okrasinska A."/>
            <person name="Steczkiewicz K."/>
            <person name="Drgas O."/>
            <person name="Orlowska M."/>
            <person name="Perlinska-Lenart U."/>
            <person name="Aleksandrzak-Piekarczyk T."/>
            <person name="Szatraj K."/>
            <person name="Zielenkiewicz U."/>
            <person name="Pilsyk S."/>
            <person name="Malc E."/>
            <person name="Mieczkowski P."/>
            <person name="Kruszewska J.S."/>
            <person name="Biernat P."/>
            <person name="Pawlowska J."/>
        </authorList>
    </citation>
    <scope>NUCLEOTIDE SEQUENCE</scope>
    <source>
        <strain evidence="4">WA0000017839</strain>
    </source>
</reference>
<evidence type="ECO:0008006" key="6">
    <source>
        <dbReference type="Google" id="ProtNLM"/>
    </source>
</evidence>
<dbReference type="Pfam" id="PF13540">
    <property type="entry name" value="RCC1_2"/>
    <property type="match status" value="1"/>
</dbReference>
<dbReference type="Proteomes" id="UP000603453">
    <property type="component" value="Unassembled WGS sequence"/>
</dbReference>
<evidence type="ECO:0000313" key="4">
    <source>
        <dbReference type="EMBL" id="KAG2200297.1"/>
    </source>
</evidence>
<dbReference type="Gene3D" id="1.25.40.20">
    <property type="entry name" value="Ankyrin repeat-containing domain"/>
    <property type="match status" value="1"/>
</dbReference>
<dbReference type="PROSITE" id="PS50012">
    <property type="entry name" value="RCC1_3"/>
    <property type="match status" value="2"/>
</dbReference>
<dbReference type="InterPro" id="IPR002110">
    <property type="entry name" value="Ankyrin_rpt"/>
</dbReference>
<dbReference type="InterPro" id="IPR051625">
    <property type="entry name" value="Signaling_Regulatory_Domain"/>
</dbReference>
<feature type="repeat" description="RCC1" evidence="3">
    <location>
        <begin position="228"/>
        <end position="276"/>
    </location>
</feature>
<dbReference type="InterPro" id="IPR000408">
    <property type="entry name" value="Reg_chr_condens"/>
</dbReference>
<feature type="repeat" description="RCC1" evidence="3">
    <location>
        <begin position="162"/>
        <end position="225"/>
    </location>
</feature>
<dbReference type="Gene3D" id="2.130.10.30">
    <property type="entry name" value="Regulator of chromosome condensation 1/beta-lactamase-inhibitor protein II"/>
    <property type="match status" value="1"/>
</dbReference>
<dbReference type="PANTHER" id="PTHR22872">
    <property type="entry name" value="BTK-BINDING PROTEIN-RELATED"/>
    <property type="match status" value="1"/>
</dbReference>
<keyword evidence="2" id="KW-0040">ANK repeat</keyword>
<evidence type="ECO:0000313" key="5">
    <source>
        <dbReference type="Proteomes" id="UP000603453"/>
    </source>
</evidence>
<dbReference type="PROSITE" id="PS50297">
    <property type="entry name" value="ANK_REP_REGION"/>
    <property type="match status" value="1"/>
</dbReference>
<protein>
    <recommendedName>
        <fullName evidence="6">ANK_REP_REGION domain-containing protein</fullName>
    </recommendedName>
</protein>
<evidence type="ECO:0000256" key="1">
    <source>
        <dbReference type="ARBA" id="ARBA00022737"/>
    </source>
</evidence>
<dbReference type="AlphaFoldDB" id="A0A8H7QX04"/>
<evidence type="ECO:0000256" key="2">
    <source>
        <dbReference type="PROSITE-ProRule" id="PRU00023"/>
    </source>
</evidence>
<dbReference type="SUPFAM" id="SSF50985">
    <property type="entry name" value="RCC1/BLIP-II"/>
    <property type="match status" value="1"/>
</dbReference>
<keyword evidence="1" id="KW-0677">Repeat</keyword>
<feature type="repeat" description="ANK" evidence="2">
    <location>
        <begin position="74"/>
        <end position="95"/>
    </location>
</feature>
<name>A0A8H7QX04_9FUNG</name>
<dbReference type="OrthoDB" id="1893551at2759"/>